<reference evidence="2" key="1">
    <citation type="journal article" date="2023" name="Mol. Phylogenet. Evol.">
        <title>Genome-scale phylogeny and comparative genomics of the fungal order Sordariales.</title>
        <authorList>
            <person name="Hensen N."/>
            <person name="Bonometti L."/>
            <person name="Westerberg I."/>
            <person name="Brannstrom I.O."/>
            <person name="Guillou S."/>
            <person name="Cros-Aarteil S."/>
            <person name="Calhoun S."/>
            <person name="Haridas S."/>
            <person name="Kuo A."/>
            <person name="Mondo S."/>
            <person name="Pangilinan J."/>
            <person name="Riley R."/>
            <person name="LaButti K."/>
            <person name="Andreopoulos B."/>
            <person name="Lipzen A."/>
            <person name="Chen C."/>
            <person name="Yan M."/>
            <person name="Daum C."/>
            <person name="Ng V."/>
            <person name="Clum A."/>
            <person name="Steindorff A."/>
            <person name="Ohm R.A."/>
            <person name="Martin F."/>
            <person name="Silar P."/>
            <person name="Natvig D.O."/>
            <person name="Lalanne C."/>
            <person name="Gautier V."/>
            <person name="Ament-Velasquez S.L."/>
            <person name="Kruys A."/>
            <person name="Hutchinson M.I."/>
            <person name="Powell A.J."/>
            <person name="Barry K."/>
            <person name="Miller A.N."/>
            <person name="Grigoriev I.V."/>
            <person name="Debuchy R."/>
            <person name="Gladieux P."/>
            <person name="Hiltunen Thoren M."/>
            <person name="Johannesson H."/>
        </authorList>
    </citation>
    <scope>NUCLEOTIDE SEQUENCE</scope>
    <source>
        <strain evidence="2">CBS 232.78</strain>
    </source>
</reference>
<feature type="signal peptide" evidence="1">
    <location>
        <begin position="1"/>
        <end position="20"/>
    </location>
</feature>
<dbReference type="Proteomes" id="UP001285441">
    <property type="component" value="Unassembled WGS sequence"/>
</dbReference>
<feature type="chain" id="PRO_5042197089" evidence="1">
    <location>
        <begin position="21"/>
        <end position="83"/>
    </location>
</feature>
<dbReference type="EMBL" id="JAULSW010000010">
    <property type="protein sequence ID" value="KAK3368708.1"/>
    <property type="molecule type" value="Genomic_DNA"/>
</dbReference>
<evidence type="ECO:0000313" key="2">
    <source>
        <dbReference type="EMBL" id="KAK3368708.1"/>
    </source>
</evidence>
<reference evidence="2" key="2">
    <citation type="submission" date="2023-06" db="EMBL/GenBank/DDBJ databases">
        <authorList>
            <consortium name="Lawrence Berkeley National Laboratory"/>
            <person name="Haridas S."/>
            <person name="Hensen N."/>
            <person name="Bonometti L."/>
            <person name="Westerberg I."/>
            <person name="Brannstrom I.O."/>
            <person name="Guillou S."/>
            <person name="Cros-Aarteil S."/>
            <person name="Calhoun S."/>
            <person name="Kuo A."/>
            <person name="Mondo S."/>
            <person name="Pangilinan J."/>
            <person name="Riley R."/>
            <person name="LaButti K."/>
            <person name="Andreopoulos B."/>
            <person name="Lipzen A."/>
            <person name="Chen C."/>
            <person name="Yanf M."/>
            <person name="Daum C."/>
            <person name="Ng V."/>
            <person name="Clum A."/>
            <person name="Steindorff A."/>
            <person name="Ohm R."/>
            <person name="Martin F."/>
            <person name="Silar P."/>
            <person name="Natvig D."/>
            <person name="Lalanne C."/>
            <person name="Gautier V."/>
            <person name="Ament-velasquez S.L."/>
            <person name="Kruys A."/>
            <person name="Hutchinson M.I."/>
            <person name="Powell A.J."/>
            <person name="Barry K."/>
            <person name="Miller A.N."/>
            <person name="Grigoriev I.V."/>
            <person name="Debuchy R."/>
            <person name="Gladieux P."/>
            <person name="Thoren M.H."/>
            <person name="Johannesson H."/>
        </authorList>
    </citation>
    <scope>NUCLEOTIDE SEQUENCE</scope>
    <source>
        <strain evidence="2">CBS 232.78</strain>
    </source>
</reference>
<gene>
    <name evidence="2" type="ORF">B0H63DRAFT_529071</name>
</gene>
<dbReference type="AlphaFoldDB" id="A0AAE0K279"/>
<sequence length="83" mass="8514">MQLSIVLAALVSLLATSVSASPDVVPGGVVEGTCTVGGNGVCNVRELHTTGGWKHKNIPCSPEKKCRSGGAKCKWRGGFAECT</sequence>
<comment type="caution">
    <text evidence="2">The sequence shown here is derived from an EMBL/GenBank/DDBJ whole genome shotgun (WGS) entry which is preliminary data.</text>
</comment>
<evidence type="ECO:0000256" key="1">
    <source>
        <dbReference type="SAM" id="SignalP"/>
    </source>
</evidence>
<keyword evidence="1" id="KW-0732">Signal</keyword>
<keyword evidence="3" id="KW-1185">Reference proteome</keyword>
<proteinExistence type="predicted"/>
<name>A0AAE0K279_9PEZI</name>
<evidence type="ECO:0000313" key="3">
    <source>
        <dbReference type="Proteomes" id="UP001285441"/>
    </source>
</evidence>
<organism evidence="2 3">
    <name type="scientific">Podospora didyma</name>
    <dbReference type="NCBI Taxonomy" id="330526"/>
    <lineage>
        <taxon>Eukaryota</taxon>
        <taxon>Fungi</taxon>
        <taxon>Dikarya</taxon>
        <taxon>Ascomycota</taxon>
        <taxon>Pezizomycotina</taxon>
        <taxon>Sordariomycetes</taxon>
        <taxon>Sordariomycetidae</taxon>
        <taxon>Sordariales</taxon>
        <taxon>Podosporaceae</taxon>
        <taxon>Podospora</taxon>
    </lineage>
</organism>
<protein>
    <submittedName>
        <fullName evidence="2">Uncharacterized protein</fullName>
    </submittedName>
</protein>
<accession>A0AAE0K279</accession>